<evidence type="ECO:0000256" key="2">
    <source>
        <dbReference type="ARBA" id="ARBA00010472"/>
    </source>
</evidence>
<feature type="chain" id="PRO_5046929157" description="Subtilisin inhibitor domain-containing protein" evidence="7">
    <location>
        <begin position="26"/>
        <end position="127"/>
    </location>
</feature>
<protein>
    <recommendedName>
        <fullName evidence="8">Subtilisin inhibitor domain-containing protein</fullName>
    </recommendedName>
</protein>
<dbReference type="InterPro" id="IPR023549">
    <property type="entry name" value="Subtilisin_inhibitor"/>
</dbReference>
<reference evidence="9" key="1">
    <citation type="submission" date="2022-12" db="EMBL/GenBank/DDBJ databases">
        <title>New Phytohabitans aurantiacus sp. RD004123 nov., an actinomycete isolated from soil.</title>
        <authorList>
            <person name="Triningsih D.W."/>
            <person name="Harunari E."/>
            <person name="Igarashi Y."/>
        </authorList>
    </citation>
    <scope>NUCLEOTIDE SEQUENCE</scope>
    <source>
        <strain evidence="9">RD004123</strain>
    </source>
</reference>
<evidence type="ECO:0000256" key="4">
    <source>
        <dbReference type="ARBA" id="ARBA00022690"/>
    </source>
</evidence>
<keyword evidence="3" id="KW-0964">Secreted</keyword>
<dbReference type="SUPFAM" id="SSF55399">
    <property type="entry name" value="Subtilisin inhibitor"/>
    <property type="match status" value="1"/>
</dbReference>
<keyword evidence="10" id="KW-1185">Reference proteome</keyword>
<organism evidence="9 10">
    <name type="scientific">Phytohabitans aurantiacus</name>
    <dbReference type="NCBI Taxonomy" id="3016789"/>
    <lineage>
        <taxon>Bacteria</taxon>
        <taxon>Bacillati</taxon>
        <taxon>Actinomycetota</taxon>
        <taxon>Actinomycetes</taxon>
        <taxon>Micromonosporales</taxon>
        <taxon>Micromonosporaceae</taxon>
    </lineage>
</organism>
<evidence type="ECO:0000259" key="8">
    <source>
        <dbReference type="Pfam" id="PF00720"/>
    </source>
</evidence>
<evidence type="ECO:0000256" key="6">
    <source>
        <dbReference type="ARBA" id="ARBA00023157"/>
    </source>
</evidence>
<dbReference type="Pfam" id="PF00720">
    <property type="entry name" value="SSI"/>
    <property type="match status" value="1"/>
</dbReference>
<keyword evidence="5" id="KW-0722">Serine protease inhibitor</keyword>
<evidence type="ECO:0000313" key="10">
    <source>
        <dbReference type="Proteomes" id="UP001144280"/>
    </source>
</evidence>
<keyword evidence="4" id="KW-0646">Protease inhibitor</keyword>
<dbReference type="RefSeq" id="WP_281903455.1">
    <property type="nucleotide sequence ID" value="NZ_BSDI01000052.1"/>
</dbReference>
<sequence>MRTRTAAAALAALGALAIFAPPAAAAPAAGDNEVRIYSPNGVILVDCGPSGPGLPTHPHQKEVCSEISDAKGDIKSIPPLPGQGCTDVWDPVLIGVTGRMDGKEILFSEFQPNSGCAAISHGHVFLY</sequence>
<comment type="caution">
    <text evidence="9">The sequence shown here is derived from an EMBL/GenBank/DDBJ whole genome shotgun (WGS) entry which is preliminary data.</text>
</comment>
<proteinExistence type="inferred from homology"/>
<comment type="similarity">
    <text evidence="2">Belongs to the protease inhibitor I16 (SSI) family.</text>
</comment>
<dbReference type="Gene3D" id="3.30.350.10">
    <property type="entry name" value="Subtilisin inhibitor-like"/>
    <property type="match status" value="1"/>
</dbReference>
<evidence type="ECO:0000256" key="5">
    <source>
        <dbReference type="ARBA" id="ARBA00022900"/>
    </source>
</evidence>
<evidence type="ECO:0000256" key="3">
    <source>
        <dbReference type="ARBA" id="ARBA00022525"/>
    </source>
</evidence>
<evidence type="ECO:0000256" key="7">
    <source>
        <dbReference type="SAM" id="SignalP"/>
    </source>
</evidence>
<name>A0ABQ5R6G8_9ACTN</name>
<dbReference type="InterPro" id="IPR036819">
    <property type="entry name" value="Subtilisin_inhibitor-like_sf"/>
</dbReference>
<comment type="subcellular location">
    <subcellularLocation>
        <location evidence="1">Secreted</location>
    </subcellularLocation>
</comment>
<gene>
    <name evidence="9" type="ORF">Pa4123_72700</name>
</gene>
<dbReference type="Proteomes" id="UP001144280">
    <property type="component" value="Unassembled WGS sequence"/>
</dbReference>
<feature type="domain" description="Subtilisin inhibitor" evidence="8">
    <location>
        <begin position="44"/>
        <end position="113"/>
    </location>
</feature>
<dbReference type="EMBL" id="BSDI01000052">
    <property type="protein sequence ID" value="GLI01993.1"/>
    <property type="molecule type" value="Genomic_DNA"/>
</dbReference>
<evidence type="ECO:0000313" key="9">
    <source>
        <dbReference type="EMBL" id="GLI01993.1"/>
    </source>
</evidence>
<keyword evidence="7" id="KW-0732">Signal</keyword>
<feature type="signal peptide" evidence="7">
    <location>
        <begin position="1"/>
        <end position="25"/>
    </location>
</feature>
<accession>A0ABQ5R6G8</accession>
<keyword evidence="6" id="KW-1015">Disulfide bond</keyword>
<evidence type="ECO:0000256" key="1">
    <source>
        <dbReference type="ARBA" id="ARBA00004613"/>
    </source>
</evidence>